<dbReference type="Gene3D" id="2.60.120.260">
    <property type="entry name" value="Galactose-binding domain-like"/>
    <property type="match status" value="1"/>
</dbReference>
<dbReference type="InterPro" id="IPR035986">
    <property type="entry name" value="PKD_dom_sf"/>
</dbReference>
<dbReference type="EMBL" id="JAUOEM010000006">
    <property type="protein sequence ID" value="MDO5989206.1"/>
    <property type="molecule type" value="Genomic_DNA"/>
</dbReference>
<feature type="chain" id="PRO_5047453445" description="PKD domain-containing protein" evidence="1">
    <location>
        <begin position="27"/>
        <end position="327"/>
    </location>
</feature>
<sequence>MKQKLNALKNTMGLVLALLAITFVVSCEDAFEFDLPDTGSIPDLTLPEANFSYTPNPENFRIVSFTNESNESTKYLWDFGEGVVCEEDANGVIVCGTESTSTETDVAFVRFDAGEGDYEVTLTALDANDASGTNTQIVEVRDVFVPIDPIVLNGDFENKTFDTNWGQIGTTGFSSTTPNTSSDGSWLNYDGADTGSKTGGMKFSASASNLTNPGSRRFAYQPLKVSETIPDRTVKYIVEYEYSIKSAATPGSHITLQILDGHFDEVADALASTPLTEEVNDEILGNTNFTTVKKEFTSNASGEIAIFFFASTDQDAYVDNVKVYPKP</sequence>
<keyword evidence="1" id="KW-0732">Signal</keyword>
<dbReference type="InterPro" id="IPR013783">
    <property type="entry name" value="Ig-like_fold"/>
</dbReference>
<comment type="caution">
    <text evidence="2">The sequence shown here is derived from an EMBL/GenBank/DDBJ whole genome shotgun (WGS) entry which is preliminary data.</text>
</comment>
<evidence type="ECO:0000313" key="3">
    <source>
        <dbReference type="Proteomes" id="UP001176891"/>
    </source>
</evidence>
<evidence type="ECO:0008006" key="4">
    <source>
        <dbReference type="Google" id="ProtNLM"/>
    </source>
</evidence>
<name>A0ABT8X5E0_9FLAO</name>
<feature type="signal peptide" evidence="1">
    <location>
        <begin position="1"/>
        <end position="26"/>
    </location>
</feature>
<dbReference type="PROSITE" id="PS51257">
    <property type="entry name" value="PROKAR_LIPOPROTEIN"/>
    <property type="match status" value="1"/>
</dbReference>
<protein>
    <recommendedName>
        <fullName evidence="4">PKD domain-containing protein</fullName>
    </recommendedName>
</protein>
<accession>A0ABT8X5E0</accession>
<gene>
    <name evidence="2" type="ORF">Q4Q39_17515</name>
</gene>
<evidence type="ECO:0000313" key="2">
    <source>
        <dbReference type="EMBL" id="MDO5989206.1"/>
    </source>
</evidence>
<organism evidence="2 3">
    <name type="scientific">Flavivirga amylovorans</name>
    <dbReference type="NCBI Taxonomy" id="870486"/>
    <lineage>
        <taxon>Bacteria</taxon>
        <taxon>Pseudomonadati</taxon>
        <taxon>Bacteroidota</taxon>
        <taxon>Flavobacteriia</taxon>
        <taxon>Flavobacteriales</taxon>
        <taxon>Flavobacteriaceae</taxon>
        <taxon>Flavivirga</taxon>
    </lineage>
</organism>
<dbReference type="SUPFAM" id="SSF49299">
    <property type="entry name" value="PKD domain"/>
    <property type="match status" value="1"/>
</dbReference>
<dbReference type="RefSeq" id="WP_303283857.1">
    <property type="nucleotide sequence ID" value="NZ_BAABCZ010000012.1"/>
</dbReference>
<dbReference type="Proteomes" id="UP001176891">
    <property type="component" value="Unassembled WGS sequence"/>
</dbReference>
<reference evidence="2" key="1">
    <citation type="submission" date="2023-07" db="EMBL/GenBank/DDBJ databases">
        <title>Two novel species in the genus Flavivirga.</title>
        <authorList>
            <person name="Kwon K."/>
        </authorList>
    </citation>
    <scope>NUCLEOTIDE SEQUENCE</scope>
    <source>
        <strain evidence="2">KACC 14157</strain>
    </source>
</reference>
<proteinExistence type="predicted"/>
<keyword evidence="3" id="KW-1185">Reference proteome</keyword>
<evidence type="ECO:0000256" key="1">
    <source>
        <dbReference type="SAM" id="SignalP"/>
    </source>
</evidence>
<dbReference type="Gene3D" id="2.60.40.10">
    <property type="entry name" value="Immunoglobulins"/>
    <property type="match status" value="1"/>
</dbReference>
<dbReference type="CDD" id="cd00146">
    <property type="entry name" value="PKD"/>
    <property type="match status" value="1"/>
</dbReference>